<keyword evidence="13" id="KW-0472">Membrane</keyword>
<evidence type="ECO:0000256" key="1">
    <source>
        <dbReference type="ARBA" id="ARBA00009614"/>
    </source>
</evidence>
<feature type="binding site" evidence="11">
    <location>
        <position position="254"/>
    </location>
    <ligand>
        <name>Ca(2+)</name>
        <dbReference type="ChEBI" id="CHEBI:29108"/>
        <label>3</label>
    </ligand>
</feature>
<evidence type="ECO:0000256" key="7">
    <source>
        <dbReference type="ARBA" id="ARBA00023049"/>
    </source>
</evidence>
<evidence type="ECO:0000256" key="9">
    <source>
        <dbReference type="ARBA" id="ARBA00023180"/>
    </source>
</evidence>
<evidence type="ECO:0000259" key="14">
    <source>
        <dbReference type="SMART" id="SM00235"/>
    </source>
</evidence>
<dbReference type="GO" id="GO:0004222">
    <property type="term" value="F:metalloendopeptidase activity"/>
    <property type="evidence" value="ECO:0007669"/>
    <property type="project" value="InterPro"/>
</dbReference>
<feature type="active site" evidence="10">
    <location>
        <position position="279"/>
    </location>
</feature>
<dbReference type="SMART" id="SM00235">
    <property type="entry name" value="ZnMc"/>
    <property type="match status" value="1"/>
</dbReference>
<proteinExistence type="inferred from homology"/>
<dbReference type="Pfam" id="PF00413">
    <property type="entry name" value="Peptidase_M10"/>
    <property type="match status" value="1"/>
</dbReference>
<reference evidence="15" key="1">
    <citation type="journal article" date="2023" name="bioRxiv">
        <title>Improved chromosome-level genome assembly for marigold (Tagetes erecta).</title>
        <authorList>
            <person name="Jiang F."/>
            <person name="Yuan L."/>
            <person name="Wang S."/>
            <person name="Wang H."/>
            <person name="Xu D."/>
            <person name="Wang A."/>
            <person name="Fan W."/>
        </authorList>
    </citation>
    <scope>NUCLEOTIDE SEQUENCE</scope>
    <source>
        <strain evidence="15">WSJ</strain>
        <tissue evidence="15">Leaf</tissue>
    </source>
</reference>
<dbReference type="PANTHER" id="PTHR10201">
    <property type="entry name" value="MATRIX METALLOPROTEINASE"/>
    <property type="match status" value="1"/>
</dbReference>
<dbReference type="FunFam" id="3.40.390.10:FF:000018">
    <property type="entry name" value="Metalloendoproteinase 1"/>
    <property type="match status" value="1"/>
</dbReference>
<dbReference type="PRINTS" id="PR00138">
    <property type="entry name" value="MATRIXIN"/>
</dbReference>
<dbReference type="Gene3D" id="3.40.390.10">
    <property type="entry name" value="Collagenase (Catalytic Domain)"/>
    <property type="match status" value="1"/>
</dbReference>
<keyword evidence="9" id="KW-0325">Glycoprotein</keyword>
<feature type="binding site" evidence="11">
    <location>
        <position position="251"/>
    </location>
    <ligand>
        <name>Ca(2+)</name>
        <dbReference type="ChEBI" id="CHEBI:29108"/>
        <label>3</label>
    </ligand>
</feature>
<dbReference type="SUPFAM" id="SSF55486">
    <property type="entry name" value="Metalloproteases ('zincins'), catalytic domain"/>
    <property type="match status" value="1"/>
</dbReference>
<protein>
    <recommendedName>
        <fullName evidence="14">Peptidase metallopeptidase domain-containing protein</fullName>
    </recommendedName>
</protein>
<keyword evidence="6 11" id="KW-0862">Zinc</keyword>
<comment type="cofactor">
    <cofactor evidence="11">
        <name>Ca(2+)</name>
        <dbReference type="ChEBI" id="CHEBI:29108"/>
    </cofactor>
    <text evidence="11">Can bind about 5 Ca(2+) ions per subunit.</text>
</comment>
<evidence type="ECO:0000256" key="8">
    <source>
        <dbReference type="ARBA" id="ARBA00023145"/>
    </source>
</evidence>
<feature type="transmembrane region" description="Helical" evidence="13">
    <location>
        <begin position="7"/>
        <end position="31"/>
    </location>
</feature>
<comment type="cofactor">
    <cofactor evidence="11">
        <name>Zn(2+)</name>
        <dbReference type="ChEBI" id="CHEBI:29105"/>
    </cofactor>
    <text evidence="11">Binds 2 Zn(2+) ions per subunit.</text>
</comment>
<feature type="binding site" description="in inhibited form" evidence="11">
    <location>
        <position position="128"/>
    </location>
    <ligand>
        <name>Zn(2+)</name>
        <dbReference type="ChEBI" id="CHEBI:29105"/>
        <label>2</label>
        <note>catalytic</note>
    </ligand>
</feature>
<feature type="binding site" evidence="11">
    <location>
        <position position="288"/>
    </location>
    <ligand>
        <name>Zn(2+)</name>
        <dbReference type="ChEBI" id="CHEBI:29105"/>
        <label>2</label>
        <note>catalytic</note>
    </ligand>
</feature>
<comment type="similarity">
    <text evidence="1">Belongs to the peptidase M10A family. Matrix metalloproteinases (MMPs) subfamily.</text>
</comment>
<keyword evidence="4" id="KW-0732">Signal</keyword>
<feature type="binding site" evidence="11">
    <location>
        <position position="226"/>
    </location>
    <ligand>
        <name>Zn(2+)</name>
        <dbReference type="ChEBI" id="CHEBI:29105"/>
        <label>1</label>
    </ligand>
</feature>
<feature type="binding site" evidence="11">
    <location>
        <position position="239"/>
    </location>
    <ligand>
        <name>Zn(2+)</name>
        <dbReference type="ChEBI" id="CHEBI:29105"/>
        <label>1</label>
    </ligand>
</feature>
<evidence type="ECO:0000256" key="10">
    <source>
        <dbReference type="PIRSR" id="PIRSR621190-1"/>
    </source>
</evidence>
<sequence>MNIHNKFTTIIIIILTLSIFTTLTTSFPHFFPNISSIPPSLIPNTTSGAWDSFNKLSGCRPGQKLEGIAKLKNYFHYFGYIGNFTGNFTDDFDDVLESAVKNYQRNFNLNATGELDESTVKQILKPRCGVPDIVNGSSTMNSGKAASIEGTVAHYSFFPGRPQWPPRRRNLTYAFEPQNQLSTDVKLVFANAFARWSEWTPLTFTETSNYRASDLKIGFYSGDHGDGEPFDGVLGTLAHAFAPPAGLLHLDIDETWIINDVMASGSSSAMDLESVAVHEIGHLLGLGHSSVENAIMFPTISSGVRKVELDRDDVEGIQVLYGTNPDGNGTTGPSFGEREVNGGTRGILGLVQVLFLAIGLILYVF</sequence>
<keyword evidence="8" id="KW-0865">Zymogen</keyword>
<keyword evidence="11" id="KW-0106">Calcium</keyword>
<keyword evidence="5" id="KW-0378">Hydrolase</keyword>
<feature type="binding site" evidence="11">
    <location>
        <position position="278"/>
    </location>
    <ligand>
        <name>Zn(2+)</name>
        <dbReference type="ChEBI" id="CHEBI:29105"/>
        <label>2</label>
        <note>catalytic</note>
    </ligand>
</feature>
<evidence type="ECO:0000256" key="5">
    <source>
        <dbReference type="ARBA" id="ARBA00022801"/>
    </source>
</evidence>
<feature type="domain" description="Peptidase metallopeptidase" evidence="14">
    <location>
        <begin position="160"/>
        <end position="323"/>
    </location>
</feature>
<dbReference type="Proteomes" id="UP001229421">
    <property type="component" value="Unassembled WGS sequence"/>
</dbReference>
<keyword evidence="16" id="KW-1185">Reference proteome</keyword>
<feature type="binding site" evidence="11">
    <location>
        <position position="231"/>
    </location>
    <ligand>
        <name>Ca(2+)</name>
        <dbReference type="ChEBI" id="CHEBI:29108"/>
        <label>3</label>
    </ligand>
</feature>
<feature type="binding site" evidence="11">
    <location>
        <position position="249"/>
    </location>
    <ligand>
        <name>Zn(2+)</name>
        <dbReference type="ChEBI" id="CHEBI:29105"/>
        <label>1</label>
    </ligand>
</feature>
<dbReference type="EMBL" id="JAUHHV010000009">
    <property type="protein sequence ID" value="KAK1413779.1"/>
    <property type="molecule type" value="Genomic_DNA"/>
</dbReference>
<evidence type="ECO:0000256" key="6">
    <source>
        <dbReference type="ARBA" id="ARBA00022833"/>
    </source>
</evidence>
<evidence type="ECO:0000313" key="16">
    <source>
        <dbReference type="Proteomes" id="UP001229421"/>
    </source>
</evidence>
<dbReference type="PANTHER" id="PTHR10201:SF272">
    <property type="entry name" value="METALLOENDOPROTEINASE 5-MMP"/>
    <property type="match status" value="1"/>
</dbReference>
<dbReference type="GO" id="GO:0031012">
    <property type="term" value="C:extracellular matrix"/>
    <property type="evidence" value="ECO:0007669"/>
    <property type="project" value="InterPro"/>
</dbReference>
<evidence type="ECO:0000256" key="4">
    <source>
        <dbReference type="ARBA" id="ARBA00022729"/>
    </source>
</evidence>
<dbReference type="InterPro" id="IPR006026">
    <property type="entry name" value="Peptidase_Metallo"/>
</dbReference>
<dbReference type="PROSITE" id="PS00546">
    <property type="entry name" value="CYSTEINE_SWITCH"/>
    <property type="match status" value="1"/>
</dbReference>
<dbReference type="InterPro" id="IPR001818">
    <property type="entry name" value="Pept_M10_metallopeptidase"/>
</dbReference>
<dbReference type="Pfam" id="PF01471">
    <property type="entry name" value="PG_binding_1"/>
    <property type="match status" value="1"/>
</dbReference>
<keyword evidence="2" id="KW-0645">Protease</keyword>
<dbReference type="InterPro" id="IPR021158">
    <property type="entry name" value="Pept_M10A_Zn_BS"/>
</dbReference>
<evidence type="ECO:0000256" key="2">
    <source>
        <dbReference type="ARBA" id="ARBA00022670"/>
    </source>
</evidence>
<keyword evidence="3 11" id="KW-0479">Metal-binding</keyword>
<dbReference type="GO" id="GO:0008270">
    <property type="term" value="F:zinc ion binding"/>
    <property type="evidence" value="ECO:0007669"/>
    <property type="project" value="InterPro"/>
</dbReference>
<dbReference type="InterPro" id="IPR021190">
    <property type="entry name" value="Pept_M10A"/>
</dbReference>
<feature type="binding site" evidence="11">
    <location>
        <position position="214"/>
    </location>
    <ligand>
        <name>Ca(2+)</name>
        <dbReference type="ChEBI" id="CHEBI:29108"/>
        <label>2</label>
    </ligand>
</feature>
<accession>A0AAD8NLC5</accession>
<evidence type="ECO:0000256" key="12">
    <source>
        <dbReference type="PIRSR" id="PIRSR621190-5"/>
    </source>
</evidence>
<evidence type="ECO:0000256" key="11">
    <source>
        <dbReference type="PIRSR" id="PIRSR621190-2"/>
    </source>
</evidence>
<feature type="binding site" evidence="11">
    <location>
        <position position="254"/>
    </location>
    <ligand>
        <name>Ca(2+)</name>
        <dbReference type="ChEBI" id="CHEBI:29108"/>
        <label>1</label>
    </ligand>
</feature>
<feature type="binding site" evidence="11">
    <location>
        <position position="224"/>
    </location>
    <ligand>
        <name>Zn(2+)</name>
        <dbReference type="ChEBI" id="CHEBI:29105"/>
        <label>1</label>
    </ligand>
</feature>
<dbReference type="CDD" id="cd04278">
    <property type="entry name" value="ZnMc_MMP"/>
    <property type="match status" value="1"/>
</dbReference>
<keyword evidence="13" id="KW-1133">Transmembrane helix</keyword>
<dbReference type="AlphaFoldDB" id="A0AAD8NLC5"/>
<dbReference type="InterPro" id="IPR024079">
    <property type="entry name" value="MetalloPept_cat_dom_sf"/>
</dbReference>
<dbReference type="SUPFAM" id="SSF47090">
    <property type="entry name" value="PGBD-like"/>
    <property type="match status" value="1"/>
</dbReference>
<keyword evidence="7" id="KW-0482">Metalloprotease</keyword>
<feature type="binding site" evidence="11">
    <location>
        <position position="282"/>
    </location>
    <ligand>
        <name>Zn(2+)</name>
        <dbReference type="ChEBI" id="CHEBI:29105"/>
        <label>2</label>
        <note>catalytic</note>
    </ligand>
</feature>
<evidence type="ECO:0000256" key="13">
    <source>
        <dbReference type="SAM" id="Phobius"/>
    </source>
</evidence>
<organism evidence="15 16">
    <name type="scientific">Tagetes erecta</name>
    <name type="common">African marigold</name>
    <dbReference type="NCBI Taxonomy" id="13708"/>
    <lineage>
        <taxon>Eukaryota</taxon>
        <taxon>Viridiplantae</taxon>
        <taxon>Streptophyta</taxon>
        <taxon>Embryophyta</taxon>
        <taxon>Tracheophyta</taxon>
        <taxon>Spermatophyta</taxon>
        <taxon>Magnoliopsida</taxon>
        <taxon>eudicotyledons</taxon>
        <taxon>Gunneridae</taxon>
        <taxon>Pentapetalae</taxon>
        <taxon>asterids</taxon>
        <taxon>campanulids</taxon>
        <taxon>Asterales</taxon>
        <taxon>Asteraceae</taxon>
        <taxon>Asteroideae</taxon>
        <taxon>Heliantheae alliance</taxon>
        <taxon>Tageteae</taxon>
        <taxon>Tagetes</taxon>
    </lineage>
</organism>
<feature type="binding site" evidence="11">
    <location>
        <position position="296"/>
    </location>
    <ligand>
        <name>Zn(2+)</name>
        <dbReference type="ChEBI" id="CHEBI:29105"/>
        <label>2</label>
        <note>catalytic</note>
    </ligand>
</feature>
<dbReference type="InterPro" id="IPR036365">
    <property type="entry name" value="PGBD-like_sf"/>
</dbReference>
<feature type="transmembrane region" description="Helical" evidence="13">
    <location>
        <begin position="346"/>
        <end position="364"/>
    </location>
</feature>
<feature type="short sequence motif" description="Cysteine switch" evidence="12">
    <location>
        <begin position="126"/>
        <end position="152"/>
    </location>
</feature>
<keyword evidence="13" id="KW-0812">Transmembrane</keyword>
<dbReference type="InterPro" id="IPR033739">
    <property type="entry name" value="M10A_MMP"/>
</dbReference>
<name>A0AAD8NLC5_TARER</name>
<evidence type="ECO:0000256" key="3">
    <source>
        <dbReference type="ARBA" id="ARBA00022723"/>
    </source>
</evidence>
<gene>
    <name evidence="15" type="ORF">QVD17_35562</name>
</gene>
<evidence type="ECO:0000313" key="15">
    <source>
        <dbReference type="EMBL" id="KAK1413779.1"/>
    </source>
</evidence>
<dbReference type="GO" id="GO:0030198">
    <property type="term" value="P:extracellular matrix organization"/>
    <property type="evidence" value="ECO:0007669"/>
    <property type="project" value="TreeGrafter"/>
</dbReference>
<dbReference type="GO" id="GO:0030574">
    <property type="term" value="P:collagen catabolic process"/>
    <property type="evidence" value="ECO:0007669"/>
    <property type="project" value="TreeGrafter"/>
</dbReference>
<dbReference type="GO" id="GO:0006508">
    <property type="term" value="P:proteolysis"/>
    <property type="evidence" value="ECO:0007669"/>
    <property type="project" value="UniProtKB-KW"/>
</dbReference>
<comment type="caution">
    <text evidence="15">The sequence shown here is derived from an EMBL/GenBank/DDBJ whole genome shotgun (WGS) entry which is preliminary data.</text>
</comment>
<feature type="binding site" evidence="11">
    <location>
        <position position="232"/>
    </location>
    <ligand>
        <name>Ca(2+)</name>
        <dbReference type="ChEBI" id="CHEBI:29108"/>
        <label>3</label>
    </ligand>
</feature>
<dbReference type="InterPro" id="IPR002477">
    <property type="entry name" value="Peptidoglycan-bd-like"/>
</dbReference>